<feature type="compositionally biased region" description="Basic and acidic residues" evidence="1">
    <location>
        <begin position="59"/>
        <end position="106"/>
    </location>
</feature>
<gene>
    <name evidence="2" type="ORF">QQM35_05945</name>
</gene>
<feature type="region of interest" description="Disordered" evidence="1">
    <location>
        <begin position="169"/>
        <end position="207"/>
    </location>
</feature>
<name>A0ABZ3E9P1_9STAP</name>
<sequence>MNLDKYLKLNLQFFAEDEGESENNTQYNESANDSGNQQDEESNPQSYTQADVDSQVSKAVDKALAKREKKHQQELEDAREKARKEAESYAKLTEKEKREKQITEREKKLEARERELNLRHLQNDVEADLKEKGLPSVFAESLILLDDNEKISESIKNIKSEFDNAVKEQVKEATRQTTPSNRGTNFTGKQTSSKSFQELARENRIIQ</sequence>
<evidence type="ECO:0000313" key="3">
    <source>
        <dbReference type="Proteomes" id="UP001436297"/>
    </source>
</evidence>
<dbReference type="Pfam" id="PF14265">
    <property type="entry name" value="DUF4355"/>
    <property type="match status" value="1"/>
</dbReference>
<organism evidence="2 3">
    <name type="scientific">Staphylococcus hsinchuensis</name>
    <dbReference type="NCBI Taxonomy" id="3051183"/>
    <lineage>
        <taxon>Bacteria</taxon>
        <taxon>Bacillati</taxon>
        <taxon>Bacillota</taxon>
        <taxon>Bacilli</taxon>
        <taxon>Bacillales</taxon>
        <taxon>Staphylococcaceae</taxon>
        <taxon>Staphylococcus</taxon>
    </lineage>
</organism>
<feature type="region of interest" description="Disordered" evidence="1">
    <location>
        <begin position="15"/>
        <end position="106"/>
    </location>
</feature>
<proteinExistence type="predicted"/>
<evidence type="ECO:0000313" key="2">
    <source>
        <dbReference type="EMBL" id="XAF69616.1"/>
    </source>
</evidence>
<reference evidence="2 3" key="1">
    <citation type="journal article" date="2024" name="Pathogens">
        <title>Staphylococcus hsinchuensis sp. nov., Isolated from Soymilk.</title>
        <authorList>
            <person name="Wang Y.T."/>
            <person name="Lin Y.C."/>
            <person name="Hsieh Y.H."/>
            <person name="Lin Y.T."/>
            <person name="Hamada M."/>
            <person name="Chen C.C."/>
            <person name="Liou J.S."/>
            <person name="Lee A.Y."/>
            <person name="Zhang W.L."/>
            <person name="Chen Y.T."/>
            <person name="Huang C.H."/>
        </authorList>
    </citation>
    <scope>NUCLEOTIDE SEQUENCE [LARGE SCALE GENOMIC DNA]</scope>
    <source>
        <strain evidence="2 3">H164</strain>
    </source>
</reference>
<protein>
    <submittedName>
        <fullName evidence="2">DUF4355 domain-containing protein</fullName>
    </submittedName>
</protein>
<feature type="compositionally biased region" description="Polar residues" evidence="1">
    <location>
        <begin position="175"/>
        <end position="196"/>
    </location>
</feature>
<keyword evidence="3" id="KW-1185">Reference proteome</keyword>
<evidence type="ECO:0000256" key="1">
    <source>
        <dbReference type="SAM" id="MobiDB-lite"/>
    </source>
</evidence>
<dbReference type="EMBL" id="CP128355">
    <property type="protein sequence ID" value="XAF69616.1"/>
    <property type="molecule type" value="Genomic_DNA"/>
</dbReference>
<accession>A0ABZ3E9P1</accession>
<dbReference type="InterPro" id="IPR025580">
    <property type="entry name" value="Gp46"/>
</dbReference>
<dbReference type="RefSeq" id="WP_342610250.1">
    <property type="nucleotide sequence ID" value="NZ_CP128355.1"/>
</dbReference>
<feature type="compositionally biased region" description="Polar residues" evidence="1">
    <location>
        <begin position="22"/>
        <end position="57"/>
    </location>
</feature>
<dbReference type="Proteomes" id="UP001436297">
    <property type="component" value="Chromosome"/>
</dbReference>